<name>A0AAD8NJM1_TARER</name>
<keyword evidence="2" id="KW-1185">Reference proteome</keyword>
<comment type="caution">
    <text evidence="1">The sequence shown here is derived from an EMBL/GenBank/DDBJ whole genome shotgun (WGS) entry which is preliminary data.</text>
</comment>
<evidence type="ECO:0000313" key="1">
    <source>
        <dbReference type="EMBL" id="KAK1412054.1"/>
    </source>
</evidence>
<dbReference type="Proteomes" id="UP001229421">
    <property type="component" value="Unassembled WGS sequence"/>
</dbReference>
<dbReference type="AlphaFoldDB" id="A0AAD8NJM1"/>
<accession>A0AAD8NJM1</accession>
<reference evidence="1" key="1">
    <citation type="journal article" date="2023" name="bioRxiv">
        <title>Improved chromosome-level genome assembly for marigold (Tagetes erecta).</title>
        <authorList>
            <person name="Jiang F."/>
            <person name="Yuan L."/>
            <person name="Wang S."/>
            <person name="Wang H."/>
            <person name="Xu D."/>
            <person name="Wang A."/>
            <person name="Fan W."/>
        </authorList>
    </citation>
    <scope>NUCLEOTIDE SEQUENCE</scope>
    <source>
        <strain evidence="1">WSJ</strain>
        <tissue evidence="1">Leaf</tissue>
    </source>
</reference>
<sequence length="77" mass="8746">MLITFSPKSVKKDSLPIQKSHPKKNQFCFFESIFKIKSCSFSPIRNPDPSAQVLHSILHVLVCSYHLGLLNNSIFVN</sequence>
<proteinExistence type="predicted"/>
<protein>
    <submittedName>
        <fullName evidence="1">Uncharacterized protein</fullName>
    </submittedName>
</protein>
<dbReference type="EMBL" id="JAUHHV010000009">
    <property type="protein sequence ID" value="KAK1412054.1"/>
    <property type="molecule type" value="Genomic_DNA"/>
</dbReference>
<organism evidence="1 2">
    <name type="scientific">Tagetes erecta</name>
    <name type="common">African marigold</name>
    <dbReference type="NCBI Taxonomy" id="13708"/>
    <lineage>
        <taxon>Eukaryota</taxon>
        <taxon>Viridiplantae</taxon>
        <taxon>Streptophyta</taxon>
        <taxon>Embryophyta</taxon>
        <taxon>Tracheophyta</taxon>
        <taxon>Spermatophyta</taxon>
        <taxon>Magnoliopsida</taxon>
        <taxon>eudicotyledons</taxon>
        <taxon>Gunneridae</taxon>
        <taxon>Pentapetalae</taxon>
        <taxon>asterids</taxon>
        <taxon>campanulids</taxon>
        <taxon>Asterales</taxon>
        <taxon>Asteraceae</taxon>
        <taxon>Asteroideae</taxon>
        <taxon>Heliantheae alliance</taxon>
        <taxon>Tageteae</taxon>
        <taxon>Tagetes</taxon>
    </lineage>
</organism>
<gene>
    <name evidence="1" type="ORF">QVD17_33010</name>
</gene>
<evidence type="ECO:0000313" key="2">
    <source>
        <dbReference type="Proteomes" id="UP001229421"/>
    </source>
</evidence>